<dbReference type="EC" id="2.7.1.121" evidence="3"/>
<name>A0A2I1KV21_9ACTO</name>
<comment type="subunit">
    <text evidence="5">Homodimer. The dihydroxyacetone kinase complex is composed of a homodimer of DhaM, a homodimer of DhaK and the subunit DhaL.</text>
</comment>
<evidence type="ECO:0000313" key="8">
    <source>
        <dbReference type="Proteomes" id="UP000234778"/>
    </source>
</evidence>
<dbReference type="InterPro" id="IPR039643">
    <property type="entry name" value="DhaM"/>
</dbReference>
<dbReference type="Proteomes" id="UP000234778">
    <property type="component" value="Unassembled WGS sequence"/>
</dbReference>
<keyword evidence="7" id="KW-0418">Kinase</keyword>
<dbReference type="GO" id="GO:0009401">
    <property type="term" value="P:phosphoenolpyruvate-dependent sugar phosphotransferase system"/>
    <property type="evidence" value="ECO:0007669"/>
    <property type="project" value="InterPro"/>
</dbReference>
<dbReference type="InterPro" id="IPR036662">
    <property type="entry name" value="PTS_EIIA_man-typ_sf"/>
</dbReference>
<dbReference type="RefSeq" id="WP_006549750.1">
    <property type="nucleotide sequence ID" value="NZ_JASPEK010000002.1"/>
</dbReference>
<evidence type="ECO:0000256" key="4">
    <source>
        <dbReference type="ARBA" id="ARBA00022679"/>
    </source>
</evidence>
<organism evidence="7 8">
    <name type="scientific">Actinomyces urogenitalis</name>
    <dbReference type="NCBI Taxonomy" id="103621"/>
    <lineage>
        <taxon>Bacteria</taxon>
        <taxon>Bacillati</taxon>
        <taxon>Actinomycetota</taxon>
        <taxon>Actinomycetes</taxon>
        <taxon>Actinomycetales</taxon>
        <taxon>Actinomycetaceae</taxon>
        <taxon>Actinomyces</taxon>
    </lineage>
</organism>
<dbReference type="Pfam" id="PF03610">
    <property type="entry name" value="EIIA-man"/>
    <property type="match status" value="1"/>
</dbReference>
<dbReference type="GO" id="GO:0019563">
    <property type="term" value="P:glycerol catabolic process"/>
    <property type="evidence" value="ECO:0007669"/>
    <property type="project" value="InterPro"/>
</dbReference>
<gene>
    <name evidence="7" type="ORF">CYJ26_00805</name>
</gene>
<comment type="function">
    <text evidence="2">Component of the dihydroxyacetone kinase complex, which is responsible for the phosphoenolpyruvate (PEP)-dependent phosphorylation of dihydroxyacetone. DhaM serves as the phosphoryl donor. Is phosphorylated by phosphoenolpyruvate in an EI- and HPr-dependent reaction, and a phosphorelay system on histidine residues finally leads to phosphoryl transfer to DhaL and dihydroxyacetone.</text>
</comment>
<dbReference type="EMBL" id="PKHA01000001">
    <property type="protein sequence ID" value="PKY99473.1"/>
    <property type="molecule type" value="Genomic_DNA"/>
</dbReference>
<feature type="domain" description="PTS EIIA type-4" evidence="6">
    <location>
        <begin position="1"/>
        <end position="133"/>
    </location>
</feature>
<evidence type="ECO:0000259" key="6">
    <source>
        <dbReference type="PROSITE" id="PS51096"/>
    </source>
</evidence>
<dbReference type="GO" id="GO:0047324">
    <property type="term" value="F:phosphoenolpyruvate-glycerone phosphotransferase activity"/>
    <property type="evidence" value="ECO:0007669"/>
    <property type="project" value="UniProtKB-EC"/>
</dbReference>
<accession>A0A2I1KV21</accession>
<reference evidence="7 8" key="1">
    <citation type="submission" date="2017-12" db="EMBL/GenBank/DDBJ databases">
        <title>Phylogenetic diversity of female urinary microbiome.</title>
        <authorList>
            <person name="Thomas-White K."/>
            <person name="Wolfe A.J."/>
        </authorList>
    </citation>
    <scope>NUCLEOTIDE SEQUENCE [LARGE SCALE GENOMIC DNA]</scope>
    <source>
        <strain evidence="7 8">UMB0319</strain>
    </source>
</reference>
<protein>
    <recommendedName>
        <fullName evidence="3">phosphoenolpyruvate--glycerone phosphotransferase</fullName>
        <ecNumber evidence="3">2.7.1.121</ecNumber>
    </recommendedName>
</protein>
<evidence type="ECO:0000256" key="5">
    <source>
        <dbReference type="ARBA" id="ARBA00046577"/>
    </source>
</evidence>
<evidence type="ECO:0000256" key="2">
    <source>
        <dbReference type="ARBA" id="ARBA00002788"/>
    </source>
</evidence>
<proteinExistence type="predicted"/>
<dbReference type="GO" id="GO:0016020">
    <property type="term" value="C:membrane"/>
    <property type="evidence" value="ECO:0007669"/>
    <property type="project" value="InterPro"/>
</dbReference>
<comment type="catalytic activity">
    <reaction evidence="1">
        <text>dihydroxyacetone + phosphoenolpyruvate = dihydroxyacetone phosphate + pyruvate</text>
        <dbReference type="Rhea" id="RHEA:18381"/>
        <dbReference type="ChEBI" id="CHEBI:15361"/>
        <dbReference type="ChEBI" id="CHEBI:16016"/>
        <dbReference type="ChEBI" id="CHEBI:57642"/>
        <dbReference type="ChEBI" id="CHEBI:58702"/>
        <dbReference type="EC" id="2.7.1.121"/>
    </reaction>
</comment>
<comment type="caution">
    <text evidence="7">The sequence shown here is derived from an EMBL/GenBank/DDBJ whole genome shotgun (WGS) entry which is preliminary data.</text>
</comment>
<dbReference type="InterPro" id="IPR012844">
    <property type="entry name" value="DhaM_N"/>
</dbReference>
<dbReference type="PANTHER" id="PTHR38594">
    <property type="entry name" value="PEP-DEPENDENT DIHYDROXYACETONE KINASE, PHOSPHORYL DONOR SUBUNIT DHAM"/>
    <property type="match status" value="1"/>
</dbReference>
<dbReference type="Gene3D" id="3.40.50.510">
    <property type="entry name" value="Phosphotransferase system, mannose-type IIA component"/>
    <property type="match status" value="1"/>
</dbReference>
<dbReference type="InterPro" id="IPR004701">
    <property type="entry name" value="PTS_EIIA_man-typ"/>
</dbReference>
<keyword evidence="4" id="KW-0808">Transferase</keyword>
<evidence type="ECO:0000256" key="3">
    <source>
        <dbReference type="ARBA" id="ARBA00012095"/>
    </source>
</evidence>
<dbReference type="PROSITE" id="PS51096">
    <property type="entry name" value="PTS_EIIA_TYPE_4"/>
    <property type="match status" value="1"/>
</dbReference>
<dbReference type="NCBIfam" id="TIGR02364">
    <property type="entry name" value="dha_pts"/>
    <property type="match status" value="1"/>
</dbReference>
<evidence type="ECO:0000313" key="7">
    <source>
        <dbReference type="EMBL" id="PKY99473.1"/>
    </source>
</evidence>
<sequence length="135" mass="13408">MSGIVVVSHSRQLAEAAVALVAGLMPSLDVNVQVAAGTPDGGLGTDPTAVMAGIEAADDSEGVLLLADVGSGIMSAQMAVELIDSELTERTVVSPAPLVEGLLAAYAAAGTGCPFDQVCERAANAAADKRCQVEG</sequence>
<dbReference type="AlphaFoldDB" id="A0A2I1KV21"/>
<dbReference type="GeneID" id="81707487"/>
<evidence type="ECO:0000256" key="1">
    <source>
        <dbReference type="ARBA" id="ARBA00001113"/>
    </source>
</evidence>
<dbReference type="PANTHER" id="PTHR38594:SF1">
    <property type="entry name" value="PEP-DEPENDENT DIHYDROXYACETONE KINASE, PHOSPHORYL DONOR SUBUNIT DHAM"/>
    <property type="match status" value="1"/>
</dbReference>
<dbReference type="SUPFAM" id="SSF53062">
    <property type="entry name" value="PTS system fructose IIA component-like"/>
    <property type="match status" value="1"/>
</dbReference>